<dbReference type="HOGENOM" id="CLU_171370_0_0_1"/>
<dbReference type="OrthoDB" id="1863260at2759"/>
<reference evidence="3" key="2">
    <citation type="submission" date="2017-06" db="EMBL/GenBank/DDBJ databases">
        <title>WGS assembly of Brachypodium distachyon.</title>
        <authorList>
            <consortium name="The International Brachypodium Initiative"/>
            <person name="Lucas S."/>
            <person name="Harmon-Smith M."/>
            <person name="Lail K."/>
            <person name="Tice H."/>
            <person name="Grimwood J."/>
            <person name="Bruce D."/>
            <person name="Barry K."/>
            <person name="Shu S."/>
            <person name="Lindquist E."/>
            <person name="Wang M."/>
            <person name="Pitluck S."/>
            <person name="Vogel J.P."/>
            <person name="Garvin D.F."/>
            <person name="Mockler T.C."/>
            <person name="Schmutz J."/>
            <person name="Rokhsar D."/>
            <person name="Bevan M.W."/>
        </authorList>
    </citation>
    <scope>NUCLEOTIDE SEQUENCE</scope>
    <source>
        <strain evidence="3">Bd21</strain>
    </source>
</reference>
<dbReference type="InParanoid" id="I1H4U1"/>
<reference evidence="4" key="3">
    <citation type="submission" date="2018-08" db="UniProtKB">
        <authorList>
            <consortium name="EnsemblPlants"/>
        </authorList>
    </citation>
    <scope>IDENTIFICATION</scope>
    <source>
        <strain evidence="4">cv. Bd21</strain>
    </source>
</reference>
<feature type="region of interest" description="Disordered" evidence="1">
    <location>
        <begin position="59"/>
        <end position="113"/>
    </location>
</feature>
<evidence type="ECO:0000256" key="2">
    <source>
        <dbReference type="SAM" id="SignalP"/>
    </source>
</evidence>
<evidence type="ECO:0000256" key="1">
    <source>
        <dbReference type="SAM" id="MobiDB-lite"/>
    </source>
</evidence>
<dbReference type="EnsemblPlants" id="KQK21407">
    <property type="protein sequence ID" value="KQK21407"/>
    <property type="gene ID" value="BRADI_1g60570v3"/>
</dbReference>
<protein>
    <submittedName>
        <fullName evidence="3 4">Uncharacterized protein</fullName>
    </submittedName>
</protein>
<keyword evidence="2" id="KW-0732">Signal</keyword>
<dbReference type="Proteomes" id="UP000008810">
    <property type="component" value="Chromosome 1"/>
</dbReference>
<reference evidence="3 4" key="1">
    <citation type="journal article" date="2010" name="Nature">
        <title>Genome sequencing and analysis of the model grass Brachypodium distachyon.</title>
        <authorList>
            <consortium name="International Brachypodium Initiative"/>
        </authorList>
    </citation>
    <scope>NUCLEOTIDE SEQUENCE [LARGE SCALE GENOMIC DNA]</scope>
    <source>
        <strain evidence="3 4">Bd21</strain>
    </source>
</reference>
<dbReference type="GO" id="GO:0005179">
    <property type="term" value="F:hormone activity"/>
    <property type="evidence" value="ECO:0000318"/>
    <property type="project" value="GO_Central"/>
</dbReference>
<gene>
    <name evidence="3" type="ORF">BRADI_1g60570v3</name>
</gene>
<proteinExistence type="predicted"/>
<evidence type="ECO:0000313" key="4">
    <source>
        <dbReference type="EnsemblPlants" id="KQK21407"/>
    </source>
</evidence>
<evidence type="ECO:0000313" key="3">
    <source>
        <dbReference type="EMBL" id="KQK21407.1"/>
    </source>
</evidence>
<feature type="chain" id="PRO_5014094309" evidence="2">
    <location>
        <begin position="31"/>
        <end position="113"/>
    </location>
</feature>
<evidence type="ECO:0000313" key="5">
    <source>
        <dbReference type="Proteomes" id="UP000008810"/>
    </source>
</evidence>
<dbReference type="eggNOG" id="ENOG502S6UF">
    <property type="taxonomic scope" value="Eukaryota"/>
</dbReference>
<dbReference type="EMBL" id="CM000880">
    <property type="protein sequence ID" value="KQK21407.1"/>
    <property type="molecule type" value="Genomic_DNA"/>
</dbReference>
<dbReference type="AlphaFoldDB" id="I1H4U1"/>
<name>I1H4U1_BRADI</name>
<keyword evidence="5" id="KW-1185">Reference proteome</keyword>
<accession>I1H4U1</accession>
<dbReference type="OMA" id="SEIHGDN"/>
<dbReference type="Gramene" id="KQK21407">
    <property type="protein sequence ID" value="KQK21407"/>
    <property type="gene ID" value="BRADI_1g60570v3"/>
</dbReference>
<feature type="signal peptide" evidence="2">
    <location>
        <begin position="1"/>
        <end position="30"/>
    </location>
</feature>
<dbReference type="GO" id="GO:0005576">
    <property type="term" value="C:extracellular region"/>
    <property type="evidence" value="ECO:0000318"/>
    <property type="project" value="GO_Central"/>
</dbReference>
<dbReference type="GO" id="GO:2000280">
    <property type="term" value="P:regulation of root development"/>
    <property type="evidence" value="ECO:0000318"/>
    <property type="project" value="GO_Central"/>
</dbReference>
<sequence length="113" mass="11789">MAPSISKNTNTCTCALLLIFVVLFSQLVESQSRSLPHGSLISTMHRRYLLSHVNGASPNGLAEGAVSPPSEIHGGDGPLVDVRDGVRPSNPGHSPGIGHSFVNRNGPAGNNKL</sequence>
<dbReference type="GO" id="GO:1901371">
    <property type="term" value="P:regulation of leaf morphogenesis"/>
    <property type="evidence" value="ECO:0000318"/>
    <property type="project" value="GO_Central"/>
</dbReference>
<dbReference type="GO" id="GO:1902025">
    <property type="term" value="P:nitrate import"/>
    <property type="evidence" value="ECO:0000318"/>
    <property type="project" value="GO_Central"/>
</dbReference>
<organism evidence="3">
    <name type="scientific">Brachypodium distachyon</name>
    <name type="common">Purple false brome</name>
    <name type="synonym">Trachynia distachya</name>
    <dbReference type="NCBI Taxonomy" id="15368"/>
    <lineage>
        <taxon>Eukaryota</taxon>
        <taxon>Viridiplantae</taxon>
        <taxon>Streptophyta</taxon>
        <taxon>Embryophyta</taxon>
        <taxon>Tracheophyta</taxon>
        <taxon>Spermatophyta</taxon>
        <taxon>Magnoliopsida</taxon>
        <taxon>Liliopsida</taxon>
        <taxon>Poales</taxon>
        <taxon>Poaceae</taxon>
        <taxon>BOP clade</taxon>
        <taxon>Pooideae</taxon>
        <taxon>Stipodae</taxon>
        <taxon>Brachypodieae</taxon>
        <taxon>Brachypodium</taxon>
    </lineage>
</organism>